<dbReference type="OrthoDB" id="10658346at2759"/>
<evidence type="ECO:0000313" key="1">
    <source>
        <dbReference type="EMBL" id="OMP09562.1"/>
    </source>
</evidence>
<evidence type="ECO:0000313" key="2">
    <source>
        <dbReference type="Proteomes" id="UP000187203"/>
    </source>
</evidence>
<dbReference type="EMBL" id="AWUE01012316">
    <property type="protein sequence ID" value="OMP09562.1"/>
    <property type="molecule type" value="Genomic_DNA"/>
</dbReference>
<sequence>MEAWDMDKSCIDATISGFQVLRFLAVMFKVCRLSEERYKVKILFENTEVSHKWAIPPISWARMNIGSGFDKDDGIAVEVSTVSKKSYHSDRLGFFPCQKGNVPFWLGSSSPISFLLDGLPEAFEISLCVSSSLLPPLHP</sequence>
<name>A0A1R3KR31_9ROSI</name>
<organism evidence="1 2">
    <name type="scientific">Corchorus olitorius</name>
    <dbReference type="NCBI Taxonomy" id="93759"/>
    <lineage>
        <taxon>Eukaryota</taxon>
        <taxon>Viridiplantae</taxon>
        <taxon>Streptophyta</taxon>
        <taxon>Embryophyta</taxon>
        <taxon>Tracheophyta</taxon>
        <taxon>Spermatophyta</taxon>
        <taxon>Magnoliopsida</taxon>
        <taxon>eudicotyledons</taxon>
        <taxon>Gunneridae</taxon>
        <taxon>Pentapetalae</taxon>
        <taxon>rosids</taxon>
        <taxon>malvids</taxon>
        <taxon>Malvales</taxon>
        <taxon>Malvaceae</taxon>
        <taxon>Grewioideae</taxon>
        <taxon>Apeibeae</taxon>
        <taxon>Corchorus</taxon>
    </lineage>
</organism>
<reference evidence="2" key="1">
    <citation type="submission" date="2013-09" db="EMBL/GenBank/DDBJ databases">
        <title>Corchorus olitorius genome sequencing.</title>
        <authorList>
            <person name="Alam M."/>
            <person name="Haque M.S."/>
            <person name="Islam M.S."/>
            <person name="Emdad E.M."/>
            <person name="Islam M.M."/>
            <person name="Ahmed B."/>
            <person name="Halim A."/>
            <person name="Hossen Q.M.M."/>
            <person name="Hossain M.Z."/>
            <person name="Ahmed R."/>
            <person name="Khan M.M."/>
            <person name="Islam R."/>
            <person name="Rashid M.M."/>
            <person name="Khan S.A."/>
            <person name="Rahman M.S."/>
            <person name="Alam M."/>
            <person name="Yahiya A.S."/>
            <person name="Khan M.S."/>
            <person name="Azam M.S."/>
            <person name="Haque T."/>
            <person name="Lashkar M.Z.H."/>
            <person name="Akhand A.I."/>
            <person name="Morshed G."/>
            <person name="Roy S."/>
            <person name="Uddin K.S."/>
            <person name="Rabeya T."/>
            <person name="Hossain A.S."/>
            <person name="Chowdhury A."/>
            <person name="Snigdha A.R."/>
            <person name="Mortoza M.S."/>
            <person name="Matin S.A."/>
            <person name="Hoque S.M.E."/>
            <person name="Islam M.K."/>
            <person name="Roy D.K."/>
            <person name="Haider R."/>
            <person name="Moosa M.M."/>
            <person name="Elias S.M."/>
            <person name="Hasan A.M."/>
            <person name="Jahan S."/>
            <person name="Shafiuddin M."/>
            <person name="Mahmood N."/>
            <person name="Shommy N.S."/>
        </authorList>
    </citation>
    <scope>NUCLEOTIDE SEQUENCE [LARGE SCALE GENOMIC DNA]</scope>
    <source>
        <strain evidence="2">cv. O-4</strain>
    </source>
</reference>
<comment type="caution">
    <text evidence="1">The sequence shown here is derived from an EMBL/GenBank/DDBJ whole genome shotgun (WGS) entry which is preliminary data.</text>
</comment>
<proteinExistence type="predicted"/>
<keyword evidence="2" id="KW-1185">Reference proteome</keyword>
<protein>
    <submittedName>
        <fullName evidence="1">Uncharacterized protein</fullName>
    </submittedName>
</protein>
<dbReference type="AlphaFoldDB" id="A0A1R3KR31"/>
<dbReference type="Proteomes" id="UP000187203">
    <property type="component" value="Unassembled WGS sequence"/>
</dbReference>
<gene>
    <name evidence="1" type="ORF">COLO4_05352</name>
</gene>
<accession>A0A1R3KR31</accession>